<evidence type="ECO:0000256" key="3">
    <source>
        <dbReference type="ARBA" id="ARBA00023163"/>
    </source>
</evidence>
<protein>
    <submittedName>
        <fullName evidence="5">LacI family DNA-binding transcriptional regulator</fullName>
    </submittedName>
</protein>
<dbReference type="InterPro" id="IPR001761">
    <property type="entry name" value="Peripla_BP/Lac1_sug-bd_dom"/>
</dbReference>
<evidence type="ECO:0000313" key="6">
    <source>
        <dbReference type="Proteomes" id="UP001589532"/>
    </source>
</evidence>
<dbReference type="Gene3D" id="1.10.260.40">
    <property type="entry name" value="lambda repressor-like DNA-binding domains"/>
    <property type="match status" value="1"/>
</dbReference>
<dbReference type="SMART" id="SM00354">
    <property type="entry name" value="HTH_LACI"/>
    <property type="match status" value="1"/>
</dbReference>
<evidence type="ECO:0000313" key="5">
    <source>
        <dbReference type="EMBL" id="MFB9627586.1"/>
    </source>
</evidence>
<dbReference type="PANTHER" id="PTHR30146">
    <property type="entry name" value="LACI-RELATED TRANSCRIPTIONAL REPRESSOR"/>
    <property type="match status" value="1"/>
</dbReference>
<keyword evidence="1" id="KW-0805">Transcription regulation</keyword>
<dbReference type="Pfam" id="PF00356">
    <property type="entry name" value="LacI"/>
    <property type="match status" value="1"/>
</dbReference>
<dbReference type="SUPFAM" id="SSF53822">
    <property type="entry name" value="Periplasmic binding protein-like I"/>
    <property type="match status" value="1"/>
</dbReference>
<dbReference type="InterPro" id="IPR000843">
    <property type="entry name" value="HTH_LacI"/>
</dbReference>
<dbReference type="PANTHER" id="PTHR30146:SF109">
    <property type="entry name" value="HTH-TYPE TRANSCRIPTIONAL REGULATOR GALS"/>
    <property type="match status" value="1"/>
</dbReference>
<gene>
    <name evidence="5" type="ORF">ACFFSA_31275</name>
</gene>
<dbReference type="GO" id="GO:0003677">
    <property type="term" value="F:DNA binding"/>
    <property type="evidence" value="ECO:0007669"/>
    <property type="project" value="UniProtKB-KW"/>
</dbReference>
<accession>A0ABV5S7C8</accession>
<dbReference type="PROSITE" id="PS50932">
    <property type="entry name" value="HTH_LACI_2"/>
    <property type="match status" value="1"/>
</dbReference>
<reference evidence="5 6" key="1">
    <citation type="submission" date="2024-09" db="EMBL/GenBank/DDBJ databases">
        <authorList>
            <person name="Sun Q."/>
            <person name="Mori K."/>
        </authorList>
    </citation>
    <scope>NUCLEOTIDE SEQUENCE [LARGE SCALE GENOMIC DNA]</scope>
    <source>
        <strain evidence="5 6">JCM 3143</strain>
    </source>
</reference>
<dbReference type="InterPro" id="IPR010982">
    <property type="entry name" value="Lambda_DNA-bd_dom_sf"/>
</dbReference>
<dbReference type="EMBL" id="JBHMBW010000035">
    <property type="protein sequence ID" value="MFB9627586.1"/>
    <property type="molecule type" value="Genomic_DNA"/>
</dbReference>
<dbReference type="CDD" id="cd06267">
    <property type="entry name" value="PBP1_LacI_sugar_binding-like"/>
    <property type="match status" value="1"/>
</dbReference>
<dbReference type="RefSeq" id="WP_344988313.1">
    <property type="nucleotide sequence ID" value="NZ_BAAAXV010000002.1"/>
</dbReference>
<comment type="caution">
    <text evidence="5">The sequence shown here is derived from an EMBL/GenBank/DDBJ whole genome shotgun (WGS) entry which is preliminary data.</text>
</comment>
<dbReference type="PRINTS" id="PR00036">
    <property type="entry name" value="HTHLACI"/>
</dbReference>
<sequence length="336" mass="36583">MRLVKIQDVARHAGVSAATVSRVLNGRSTVNPELAARVLAAVRELGYRPNGVARNLRRRQTTLWAVLVSDVGNPFFTSLVRGVEDGGRQFGYSVVLCNTDENRAREAEYIAVAQADNMAGVIISPADDSTDISALVAAGTAVVTIDRELAETEVDAVLVDNEKGAELATTHLLSSGYRRIACITGPRRMSTAMQRLRGYHRALRAFGVPLDRALVRHADFREEGGCSAMAALLNEGVEMDAVFAANNLMTVGAVECLTERGVPIPERVAVIGFDDIPWARLFRPGLSTVRQPTYELGRAAAQLLADRIENPARPAVRMVLQTELHPRESSRPRRPH</sequence>
<name>A0ABV5S7C8_9ACTN</name>
<evidence type="ECO:0000256" key="1">
    <source>
        <dbReference type="ARBA" id="ARBA00023015"/>
    </source>
</evidence>
<evidence type="ECO:0000259" key="4">
    <source>
        <dbReference type="PROSITE" id="PS50932"/>
    </source>
</evidence>
<dbReference type="PROSITE" id="PS00356">
    <property type="entry name" value="HTH_LACI_1"/>
    <property type="match status" value="1"/>
</dbReference>
<evidence type="ECO:0000256" key="2">
    <source>
        <dbReference type="ARBA" id="ARBA00023125"/>
    </source>
</evidence>
<dbReference type="Pfam" id="PF00532">
    <property type="entry name" value="Peripla_BP_1"/>
    <property type="match status" value="1"/>
</dbReference>
<dbReference type="CDD" id="cd01392">
    <property type="entry name" value="HTH_LacI"/>
    <property type="match status" value="1"/>
</dbReference>
<dbReference type="Gene3D" id="3.40.50.2300">
    <property type="match status" value="2"/>
</dbReference>
<proteinExistence type="predicted"/>
<organism evidence="5 6">
    <name type="scientific">Nonomuraea helvata</name>
    <dbReference type="NCBI Taxonomy" id="37484"/>
    <lineage>
        <taxon>Bacteria</taxon>
        <taxon>Bacillati</taxon>
        <taxon>Actinomycetota</taxon>
        <taxon>Actinomycetes</taxon>
        <taxon>Streptosporangiales</taxon>
        <taxon>Streptosporangiaceae</taxon>
        <taxon>Nonomuraea</taxon>
    </lineage>
</organism>
<keyword evidence="6" id="KW-1185">Reference proteome</keyword>
<feature type="domain" description="HTH lacI-type" evidence="4">
    <location>
        <begin position="4"/>
        <end position="58"/>
    </location>
</feature>
<dbReference type="SUPFAM" id="SSF47413">
    <property type="entry name" value="lambda repressor-like DNA-binding domains"/>
    <property type="match status" value="1"/>
</dbReference>
<keyword evidence="2 5" id="KW-0238">DNA-binding</keyword>
<keyword evidence="3" id="KW-0804">Transcription</keyword>
<dbReference type="InterPro" id="IPR028082">
    <property type="entry name" value="Peripla_BP_I"/>
</dbReference>
<dbReference type="Proteomes" id="UP001589532">
    <property type="component" value="Unassembled WGS sequence"/>
</dbReference>